<keyword evidence="3" id="KW-1185">Reference proteome</keyword>
<name>A0ABT6Y1S5_ALISE</name>
<feature type="coiled-coil region" evidence="1">
    <location>
        <begin position="28"/>
        <end position="55"/>
    </location>
</feature>
<dbReference type="RefSeq" id="WP_283204684.1">
    <property type="nucleotide sequence ID" value="NZ_JASGCB010000044.1"/>
</dbReference>
<accession>A0ABT6Y1S5</accession>
<proteinExistence type="predicted"/>
<organism evidence="2 3">
    <name type="scientific">Alicyclobacillus sendaiensis PA2</name>
    <dbReference type="NCBI Taxonomy" id="3029425"/>
    <lineage>
        <taxon>Bacteria</taxon>
        <taxon>Bacillati</taxon>
        <taxon>Bacillota</taxon>
        <taxon>Bacilli</taxon>
        <taxon>Bacillales</taxon>
        <taxon>Alicyclobacillaceae</taxon>
        <taxon>Alicyclobacillus</taxon>
    </lineage>
</organism>
<gene>
    <name evidence="2" type="ORF">QID03_14110</name>
</gene>
<evidence type="ECO:0000256" key="1">
    <source>
        <dbReference type="SAM" id="Coils"/>
    </source>
</evidence>
<sequence length="272" mass="30132">MTLPVQYDMELLQRLGLSVEQAQELEANGITLEEYAQLQEEAAQLEAEIEILPVRYQIVGTAAAFQNEATGEIVQKLQVKIPYFHTTRVLFAPQSEGESLPPLCSSHDGKIGKYQDENGITCFRKCESCPYNVFGTDPNGGRGKACKTLRRIYILEGESLVPAVLNLPPSSHKAWDRFVSAIRFKGQLVSSYLIELSLEIKRNGPMTWSQLTAPKIVRELTPLEKARVLKIGKELEAKHRSISVEISDYLAVDGVSDAQPNATEETAQAAQA</sequence>
<comment type="caution">
    <text evidence="2">The sequence shown here is derived from an EMBL/GenBank/DDBJ whole genome shotgun (WGS) entry which is preliminary data.</text>
</comment>
<dbReference type="Proteomes" id="UP001529245">
    <property type="component" value="Unassembled WGS sequence"/>
</dbReference>
<evidence type="ECO:0000313" key="2">
    <source>
        <dbReference type="EMBL" id="MDI9261291.1"/>
    </source>
</evidence>
<protein>
    <submittedName>
        <fullName evidence="2">Uncharacterized protein</fullName>
    </submittedName>
</protein>
<reference evidence="2 3" key="1">
    <citation type="submission" date="2023-04" db="EMBL/GenBank/DDBJ databases">
        <title>A. sendaiensis sub sp. chiapanensis a novel subspecie with specific adaptation in bacterial cell wall isolated from an active volcano.</title>
        <authorList>
            <person name="Alvarez Gutierrez P.E."/>
            <person name="Ortiz Cortes L.Y."/>
        </authorList>
    </citation>
    <scope>NUCLEOTIDE SEQUENCE [LARGE SCALE GENOMIC DNA]</scope>
    <source>
        <strain evidence="2 3">PA2</strain>
    </source>
</reference>
<dbReference type="EMBL" id="JASGCB010000044">
    <property type="protein sequence ID" value="MDI9261291.1"/>
    <property type="molecule type" value="Genomic_DNA"/>
</dbReference>
<evidence type="ECO:0000313" key="3">
    <source>
        <dbReference type="Proteomes" id="UP001529245"/>
    </source>
</evidence>
<keyword evidence="1" id="KW-0175">Coiled coil</keyword>